<sequence length="422" mass="49385">MFVRYREVTSQRLPQCCKHLSKTISIYLLYRDLVAESEDGRVDPCEVYRIEKKILVDHEGFVRIWSRFVTFDEKNGDVLACTPEDLNVYADVRFGRRLDTLHELYMLKLLMRDRWYKGDRSRLKKIMHMENPKALVAFACNAIWERGYEDHYTLGQQLSIRITTKLIQSGLDFKHHSDNVAVDDETTPSSTLATVATAIQSGRGWQDRNFEKFVSSFSSISDIIKRHRGSNKYIVLELLPNCADELKACMFKEFTVIMNTSMENVCALIVDDDKNSMQYLIKLSPLIKSRTINVIFVTDLDYYMKCNEYLFYLYNSLKFYYYCLKNKFVFLKSDHEIIFLLNVIVSLEWCNKGHLNSFTLEKSTIYNPLELSTRRLNSLKRAAAQSRRVQNDNEIKIDFIQGKRIKTGTHYGHRLVMLNGNS</sequence>
<organismHost>
    <name type="scientific">Lepidoptera</name>
    <name type="common">moths &amp; butterflies</name>
    <dbReference type="NCBI Taxonomy" id="7088"/>
</organismHost>
<evidence type="ECO:0000313" key="1">
    <source>
        <dbReference type="EMBL" id="QHN73886.1"/>
    </source>
</evidence>
<organism evidence="1">
    <name type="scientific">Spodoptera litura multicapsid nucleopolyhedrovirus</name>
    <name type="common">SpltMNPV</name>
    <dbReference type="NCBI Taxonomy" id="46242"/>
    <lineage>
        <taxon>Viruses</taxon>
        <taxon>Viruses incertae sedis</taxon>
        <taxon>Naldaviricetes</taxon>
        <taxon>Lefavirales</taxon>
        <taxon>Baculoviridae</taxon>
        <taxon>Alphabaculovirus</taxon>
        <taxon>Alphabaculovirus spliturae</taxon>
    </lineage>
</organism>
<dbReference type="EMBL" id="MN342245">
    <property type="protein sequence ID" value="QHN73886.1"/>
    <property type="molecule type" value="Genomic_DNA"/>
</dbReference>
<name>A0A6B9UZB9_NPVST</name>
<protein>
    <submittedName>
        <fullName evidence="1">p47</fullName>
    </submittedName>
</protein>
<proteinExistence type="predicted"/>
<dbReference type="GO" id="GO:0046782">
    <property type="term" value="P:regulation of viral transcription"/>
    <property type="evidence" value="ECO:0007669"/>
    <property type="project" value="InterPro"/>
</dbReference>
<reference evidence="1" key="1">
    <citation type="journal article" date="2019" name="Viruses">
        <title>Identification of Loci Associated with Enhanced Virulence in Spodoptera litura Nucleopolyhedrovirus Isolates Using Deep Sequencing.</title>
        <authorList>
            <person name="Zwart M.P."/>
            <person name="Ali G."/>
            <person name="Strien E.A.V."/>
            <person name="Schijlen E.G.W.M."/>
            <person name="Wang M."/>
            <person name="Werf W.V."/>
            <person name="Vlak J.M."/>
        </authorList>
    </citation>
    <scope>NUCLEOTIDE SEQUENCE</scope>
    <source>
        <strain evidence="1">G2</strain>
    </source>
</reference>
<dbReference type="InterPro" id="IPR007799">
    <property type="entry name" value="Baculo_p47"/>
</dbReference>
<accession>A0A6B9UZB9</accession>
<gene>
    <name evidence="1" type="primary">ORF36</name>
</gene>
<dbReference type="Pfam" id="PF05112">
    <property type="entry name" value="Baculo_p47"/>
    <property type="match status" value="1"/>
</dbReference>